<evidence type="ECO:0000313" key="3">
    <source>
        <dbReference type="EMBL" id="OGC62659.1"/>
    </source>
</evidence>
<comment type="caution">
    <text evidence="3">The sequence shown here is derived from an EMBL/GenBank/DDBJ whole genome shotgun (WGS) entry which is preliminary data.</text>
</comment>
<proteinExistence type="predicted"/>
<dbReference type="EMBL" id="MEVT01000014">
    <property type="protein sequence ID" value="OGC62659.1"/>
    <property type="molecule type" value="Genomic_DNA"/>
</dbReference>
<name>A0A1F4VZQ0_UNCKA</name>
<gene>
    <name evidence="3" type="ORF">A2264_02175</name>
</gene>
<dbReference type="InterPro" id="IPR037523">
    <property type="entry name" value="VOC_core"/>
</dbReference>
<keyword evidence="1" id="KW-0479">Metal-binding</keyword>
<dbReference type="PANTHER" id="PTHR36113">
    <property type="entry name" value="LYASE, PUTATIVE-RELATED-RELATED"/>
    <property type="match status" value="1"/>
</dbReference>
<dbReference type="Gene3D" id="3.10.180.10">
    <property type="entry name" value="2,3-Dihydroxybiphenyl 1,2-Dioxygenase, domain 1"/>
    <property type="match status" value="1"/>
</dbReference>
<dbReference type="PROSITE" id="PS51819">
    <property type="entry name" value="VOC"/>
    <property type="match status" value="1"/>
</dbReference>
<dbReference type="SUPFAM" id="SSF54593">
    <property type="entry name" value="Glyoxalase/Bleomycin resistance protein/Dihydroxybiphenyl dioxygenase"/>
    <property type="match status" value="1"/>
</dbReference>
<dbReference type="InterPro" id="IPR051332">
    <property type="entry name" value="Fosfomycin_Res_Enzymes"/>
</dbReference>
<sequence>MSFEITGIHHIEFTVTDLEQSKRFYSKFPGFKVVAEYPNFVMFQANEFYLGLTDHKGCVTNDKFSEFNVGLDHLAFGVSSLEDLREVASFLDSQKIPHSEINVLSNGTHIFTFRDPDNIQLEFAYKPGIF</sequence>
<evidence type="ECO:0000313" key="4">
    <source>
        <dbReference type="Proteomes" id="UP000176614"/>
    </source>
</evidence>
<feature type="domain" description="VOC" evidence="2">
    <location>
        <begin position="7"/>
        <end position="126"/>
    </location>
</feature>
<accession>A0A1F4VZQ0</accession>
<protein>
    <recommendedName>
        <fullName evidence="2">VOC domain-containing protein</fullName>
    </recommendedName>
</protein>
<evidence type="ECO:0000256" key="1">
    <source>
        <dbReference type="ARBA" id="ARBA00022723"/>
    </source>
</evidence>
<dbReference type="InterPro" id="IPR029068">
    <property type="entry name" value="Glyas_Bleomycin-R_OHBP_Dase"/>
</dbReference>
<evidence type="ECO:0000259" key="2">
    <source>
        <dbReference type="PROSITE" id="PS51819"/>
    </source>
</evidence>
<organism evidence="3 4">
    <name type="scientific">candidate division WWE3 bacterium RIFOXYA2_FULL_46_9</name>
    <dbReference type="NCBI Taxonomy" id="1802636"/>
    <lineage>
        <taxon>Bacteria</taxon>
        <taxon>Katanobacteria</taxon>
    </lineage>
</organism>
<reference evidence="3 4" key="1">
    <citation type="journal article" date="2016" name="Nat. Commun.">
        <title>Thousands of microbial genomes shed light on interconnected biogeochemical processes in an aquifer system.</title>
        <authorList>
            <person name="Anantharaman K."/>
            <person name="Brown C.T."/>
            <person name="Hug L.A."/>
            <person name="Sharon I."/>
            <person name="Castelle C.J."/>
            <person name="Probst A.J."/>
            <person name="Thomas B.C."/>
            <person name="Singh A."/>
            <person name="Wilkins M.J."/>
            <person name="Karaoz U."/>
            <person name="Brodie E.L."/>
            <person name="Williams K.H."/>
            <person name="Hubbard S.S."/>
            <person name="Banfield J.F."/>
        </authorList>
    </citation>
    <scope>NUCLEOTIDE SEQUENCE [LARGE SCALE GENOMIC DNA]</scope>
</reference>
<dbReference type="InterPro" id="IPR004360">
    <property type="entry name" value="Glyas_Fos-R_dOase_dom"/>
</dbReference>
<dbReference type="Pfam" id="PF00903">
    <property type="entry name" value="Glyoxalase"/>
    <property type="match status" value="1"/>
</dbReference>
<dbReference type="PANTHER" id="PTHR36113:SF6">
    <property type="entry name" value="FOSFOMYCIN RESISTANCE PROTEIN FOSX"/>
    <property type="match status" value="1"/>
</dbReference>
<dbReference type="Proteomes" id="UP000176614">
    <property type="component" value="Unassembled WGS sequence"/>
</dbReference>
<dbReference type="AlphaFoldDB" id="A0A1F4VZQ0"/>
<dbReference type="GO" id="GO:0046872">
    <property type="term" value="F:metal ion binding"/>
    <property type="evidence" value="ECO:0007669"/>
    <property type="project" value="UniProtKB-KW"/>
</dbReference>